<evidence type="ECO:0000256" key="3">
    <source>
        <dbReference type="ARBA" id="ARBA00068021"/>
    </source>
</evidence>
<dbReference type="Pfam" id="PF17820">
    <property type="entry name" value="PDZ_6"/>
    <property type="match status" value="1"/>
</dbReference>
<dbReference type="VEuPathDB" id="FungiDB:F503_07222"/>
<dbReference type="GO" id="GO:0000502">
    <property type="term" value="C:proteasome complex"/>
    <property type="evidence" value="ECO:0007669"/>
    <property type="project" value="UniProtKB-KW"/>
</dbReference>
<evidence type="ECO:0000256" key="1">
    <source>
        <dbReference type="ARBA" id="ARBA00005256"/>
    </source>
</evidence>
<dbReference type="SUPFAM" id="SSF50156">
    <property type="entry name" value="PDZ domain-like"/>
    <property type="match status" value="1"/>
</dbReference>
<dbReference type="InterPro" id="IPR035269">
    <property type="entry name" value="PSMD9"/>
</dbReference>
<proteinExistence type="inferred from homology"/>
<evidence type="ECO:0000313" key="8">
    <source>
        <dbReference type="Proteomes" id="UP000016923"/>
    </source>
</evidence>
<feature type="domain" description="PDZ" evidence="5">
    <location>
        <begin position="147"/>
        <end position="202"/>
    </location>
</feature>
<dbReference type="AlphaFoldDB" id="S3CBU3"/>
<dbReference type="PANTHER" id="PTHR12651">
    <property type="entry name" value="26S PROTEASOME NON-ATPASE REGULATORY SUBUNIT 9"/>
    <property type="match status" value="1"/>
</dbReference>
<dbReference type="eggNOG" id="KOG3129">
    <property type="taxonomic scope" value="Eukaryota"/>
</dbReference>
<reference evidence="7 8" key="1">
    <citation type="journal article" date="2013" name="BMC Genomics">
        <title>The genome and transcriptome of the pine saprophyte Ophiostoma piceae, and a comparison with the bark beetle-associated pine pathogen Grosmannia clavigera.</title>
        <authorList>
            <person name="Haridas S."/>
            <person name="Wang Y."/>
            <person name="Lim L."/>
            <person name="Massoumi Alamouti S."/>
            <person name="Jackman S."/>
            <person name="Docking R."/>
            <person name="Robertson G."/>
            <person name="Birol I."/>
            <person name="Bohlmann J."/>
            <person name="Breuil C."/>
        </authorList>
    </citation>
    <scope>NUCLEOTIDE SEQUENCE [LARGE SCALE GENOMIC DNA]</scope>
    <source>
        <strain evidence="7 8">UAMH 11346</strain>
    </source>
</reference>
<keyword evidence="7" id="KW-0647">Proteasome</keyword>
<organism evidence="7 8">
    <name type="scientific">Ophiostoma piceae (strain UAMH 11346)</name>
    <name type="common">Sap stain fungus</name>
    <dbReference type="NCBI Taxonomy" id="1262450"/>
    <lineage>
        <taxon>Eukaryota</taxon>
        <taxon>Fungi</taxon>
        <taxon>Dikarya</taxon>
        <taxon>Ascomycota</taxon>
        <taxon>Pezizomycotina</taxon>
        <taxon>Sordariomycetes</taxon>
        <taxon>Sordariomycetidae</taxon>
        <taxon>Ophiostomatales</taxon>
        <taxon>Ophiostomataceae</taxon>
        <taxon>Ophiostoma</taxon>
    </lineage>
</organism>
<evidence type="ECO:0000313" key="7">
    <source>
        <dbReference type="EMBL" id="EPE09446.1"/>
    </source>
</evidence>
<dbReference type="Pfam" id="PF18265">
    <property type="entry name" value="Nas2_N"/>
    <property type="match status" value="1"/>
</dbReference>
<dbReference type="Gene3D" id="6.10.140.1710">
    <property type="match status" value="1"/>
</dbReference>
<protein>
    <recommendedName>
        <fullName evidence="3">Probable 26S proteasome regulatory subunit p27</fullName>
    </recommendedName>
</protein>
<dbReference type="GO" id="GO:0005634">
    <property type="term" value="C:nucleus"/>
    <property type="evidence" value="ECO:0007669"/>
    <property type="project" value="TreeGrafter"/>
</dbReference>
<dbReference type="HOGENOM" id="CLU_073146_0_0_1"/>
<dbReference type="OMA" id="DWGGRGM"/>
<sequence length="234" mass="25369">MSNIHAPTIPSGPTTVRHTNGNNNHLSFTELQRKKDAMEAELTALGSVLDSHNVDMNTSLLTPDGFPRADLDVAQIRTTRSRIIHLRNDYKELMSTIEKFLHEHFASLSEDASSEAASGSLANGTAGSTSILPDSIPDVLEAPFAKVNTVIDNSPAAEAGLKAGDQVRRFGYVDHSNHDSLRRVGECVQGNEGQRILVKIARSTESGLEELTVNLTPRRDWGGRGLLGCHILPL</sequence>
<dbReference type="InterPro" id="IPR036034">
    <property type="entry name" value="PDZ_sf"/>
</dbReference>
<evidence type="ECO:0000256" key="2">
    <source>
        <dbReference type="ARBA" id="ARBA00023186"/>
    </source>
</evidence>
<dbReference type="InterPro" id="IPR041489">
    <property type="entry name" value="PDZ_6"/>
</dbReference>
<name>S3CBU3_OPHP1</name>
<dbReference type="EMBL" id="KE148147">
    <property type="protein sequence ID" value="EPE09446.1"/>
    <property type="molecule type" value="Genomic_DNA"/>
</dbReference>
<comment type="similarity">
    <text evidence="1">Belongs to the proteasome subunit p27 family.</text>
</comment>
<dbReference type="GO" id="GO:0070682">
    <property type="term" value="P:proteasome regulatory particle assembly"/>
    <property type="evidence" value="ECO:0007669"/>
    <property type="project" value="InterPro"/>
</dbReference>
<dbReference type="GO" id="GO:0005737">
    <property type="term" value="C:cytoplasm"/>
    <property type="evidence" value="ECO:0007669"/>
    <property type="project" value="TreeGrafter"/>
</dbReference>
<feature type="region of interest" description="Disordered" evidence="4">
    <location>
        <begin position="1"/>
        <end position="22"/>
    </location>
</feature>
<evidence type="ECO:0000256" key="4">
    <source>
        <dbReference type="SAM" id="MobiDB-lite"/>
    </source>
</evidence>
<accession>S3CBU3</accession>
<dbReference type="Gene3D" id="2.30.42.10">
    <property type="match status" value="1"/>
</dbReference>
<keyword evidence="2" id="KW-0143">Chaperone</keyword>
<dbReference type="Proteomes" id="UP000016923">
    <property type="component" value="Unassembled WGS sequence"/>
</dbReference>
<dbReference type="PANTHER" id="PTHR12651:SF1">
    <property type="entry name" value="26S PROTEASOME NON-ATPASE REGULATORY SUBUNIT 9"/>
    <property type="match status" value="1"/>
</dbReference>
<dbReference type="OrthoDB" id="72325at2759"/>
<evidence type="ECO:0000259" key="6">
    <source>
        <dbReference type="Pfam" id="PF18265"/>
    </source>
</evidence>
<dbReference type="InterPro" id="IPR040815">
    <property type="entry name" value="Nas2_N"/>
</dbReference>
<gene>
    <name evidence="7" type="ORF">F503_07222</name>
</gene>
<evidence type="ECO:0000259" key="5">
    <source>
        <dbReference type="Pfam" id="PF17820"/>
    </source>
</evidence>
<feature type="domain" description="Nas2 N-terminal" evidence="6">
    <location>
        <begin position="29"/>
        <end position="106"/>
    </location>
</feature>
<dbReference type="FunFam" id="2.30.42.10:FF:000107">
    <property type="entry name" value="26S proteasome non-ATPase regulatory subunit 9"/>
    <property type="match status" value="1"/>
</dbReference>
<dbReference type="STRING" id="1262450.S3CBU3"/>
<keyword evidence="8" id="KW-1185">Reference proteome</keyword>